<dbReference type="InterPro" id="IPR014720">
    <property type="entry name" value="dsRBD_dom"/>
</dbReference>
<feature type="compositionally biased region" description="Polar residues" evidence="2">
    <location>
        <begin position="408"/>
        <end position="425"/>
    </location>
</feature>
<keyword evidence="1" id="KW-0175">Coiled coil</keyword>
<dbReference type="PANTHER" id="PTHR35083:SF1">
    <property type="entry name" value="RGD1565685 PROTEIN"/>
    <property type="match status" value="1"/>
</dbReference>
<feature type="region of interest" description="Disordered" evidence="2">
    <location>
        <begin position="393"/>
        <end position="425"/>
    </location>
</feature>
<feature type="region of interest" description="Disordered" evidence="2">
    <location>
        <begin position="619"/>
        <end position="663"/>
    </location>
</feature>
<feature type="compositionally biased region" description="Basic and acidic residues" evidence="2">
    <location>
        <begin position="619"/>
        <end position="630"/>
    </location>
</feature>
<reference evidence="3" key="1">
    <citation type="submission" date="2020-04" db="EMBL/GenBank/DDBJ databases">
        <authorList>
            <person name="Alioto T."/>
            <person name="Alioto T."/>
            <person name="Gomez Garrido J."/>
        </authorList>
    </citation>
    <scope>NUCLEOTIDE SEQUENCE</scope>
    <source>
        <strain evidence="3">A484AB</strain>
    </source>
</reference>
<evidence type="ECO:0000313" key="3">
    <source>
        <dbReference type="EMBL" id="CAB4019261.1"/>
    </source>
</evidence>
<evidence type="ECO:0000256" key="2">
    <source>
        <dbReference type="SAM" id="MobiDB-lite"/>
    </source>
</evidence>
<sequence>MGDEEWKKRLNDSGYKNWLKVSLALIESKEALHDFTEKVILDVHRNIKTTAGSVTCTATPSCNTNKGKEPTCPSCAKWVTEIRKYRSDGQLQWKNTDPKMWRTVPWEIAKCFMNAQGGKATAALNTGPAKTDLSGMLNVLVNCKEFRRNHLNDKKLPEHVRTVRNHLMHCATMSFNDAEMQDMVDKVIALLEDDKELKYLKISKDKVKLIKSLRDSEFELKPKDEEVCIETALESHALAADSGEEIDESMMSKLSKLIKGNKELERKFNKIDEKLANMKQEHNAEISRVDIDLGELKGRIEFLEKKLASGQSFPSDNPASLVLGHEIKSFYKSALNIYTQKKKLDKPKYDTKETEEKMFVSIVLFDGKEFKSKLKPSKKDAEQDAAEEALKFLGNEDSEVPNDEKNESPSAEHQITDSTLSTQQKGKNYKNLLQEKAQKQKIPYPIYFNKKTDTGFLSEVMYDGGTYSPVMDPQNRKVDAEQKAAQFVLTYLNREEERSELTSGNASPPQPDNASDEEGREVSATKNASKQFKVILNEHVQKITKGQLPDYKPEKNSDGKFVCTVTVFGEAYKSPSGMNSIPDAKESAASEACKFLQLVDAVSGNSPRAADLDLKKEEIPAIEPTSDKTDGATPRKCSTKITTGATSTSKTSPSSIDRPDGKTYKSMLNEYTQKMGAKTPEYEVIPGSDENKGFRSKVTVLDKIFECTEFCPSKTASKEMAAMEAMKYFNGLSTDNSSATIPAASPLDSTKIEQDNSSPATVAQVKTMTREFSSNTTPAISTEASVAEIPTGSIEPGVEQTSGGGAVKPSSETTLSGNPDRRQTPTPKTPANFKNSLQEYVQKRKLDQGLRYVSTQNPTTKEHLSKVFVGKRCFKGKQPKAKTKEAEKHVAEVALKTLEGRGGKPDRKCEELLKEYHKHVGFPTFPKYEEAPCSEDGKFNVDVKVKKKYEFVCKDTKSKKKDVDMWLAEEAVKALEEENKMTPADGNAKSRLNLFFQSQDGDSEMKYDVQGGQAEFTGRLCFYAVDVYENLAPQQSKEEAITSAAMSACNGMDLH</sequence>
<dbReference type="EMBL" id="CACRXK020010378">
    <property type="protein sequence ID" value="CAB4019261.1"/>
    <property type="molecule type" value="Genomic_DNA"/>
</dbReference>
<dbReference type="Gene3D" id="3.30.160.20">
    <property type="match status" value="5"/>
</dbReference>
<dbReference type="PROSITE" id="PS50137">
    <property type="entry name" value="DS_RBD"/>
    <property type="match status" value="2"/>
</dbReference>
<evidence type="ECO:0000256" key="1">
    <source>
        <dbReference type="SAM" id="Coils"/>
    </source>
</evidence>
<feature type="compositionally biased region" description="Polar residues" evidence="2">
    <location>
        <begin position="639"/>
        <end position="655"/>
    </location>
</feature>
<dbReference type="AlphaFoldDB" id="A0A7D9EX87"/>
<dbReference type="SMART" id="SM00358">
    <property type="entry name" value="DSRM"/>
    <property type="match status" value="5"/>
</dbReference>
<accession>A0A7D9EX87</accession>
<dbReference type="InterPro" id="IPR027897">
    <property type="entry name" value="DUF4559"/>
</dbReference>
<organism evidence="3 4">
    <name type="scientific">Paramuricea clavata</name>
    <name type="common">Red gorgonian</name>
    <name type="synonym">Violescent sea-whip</name>
    <dbReference type="NCBI Taxonomy" id="317549"/>
    <lineage>
        <taxon>Eukaryota</taxon>
        <taxon>Metazoa</taxon>
        <taxon>Cnidaria</taxon>
        <taxon>Anthozoa</taxon>
        <taxon>Octocorallia</taxon>
        <taxon>Malacalcyonacea</taxon>
        <taxon>Plexauridae</taxon>
        <taxon>Paramuricea</taxon>
    </lineage>
</organism>
<keyword evidence="4" id="KW-1185">Reference proteome</keyword>
<dbReference type="OrthoDB" id="5988181at2759"/>
<evidence type="ECO:0000313" key="4">
    <source>
        <dbReference type="Proteomes" id="UP001152795"/>
    </source>
</evidence>
<dbReference type="SUPFAM" id="SSF54768">
    <property type="entry name" value="dsRNA-binding domain-like"/>
    <property type="match status" value="5"/>
</dbReference>
<dbReference type="Pfam" id="PF15112">
    <property type="entry name" value="DUF4559"/>
    <property type="match status" value="1"/>
</dbReference>
<gene>
    <name evidence="3" type="ORF">PACLA_8A059900</name>
</gene>
<dbReference type="PANTHER" id="PTHR35083">
    <property type="entry name" value="RGD1565685 PROTEIN"/>
    <property type="match status" value="1"/>
</dbReference>
<dbReference type="Pfam" id="PF00035">
    <property type="entry name" value="dsrm"/>
    <property type="match status" value="4"/>
</dbReference>
<dbReference type="GO" id="GO:0003723">
    <property type="term" value="F:RNA binding"/>
    <property type="evidence" value="ECO:0007669"/>
    <property type="project" value="UniProtKB-UniRule"/>
</dbReference>
<proteinExistence type="predicted"/>
<name>A0A7D9EX87_PARCT</name>
<feature type="coiled-coil region" evidence="1">
    <location>
        <begin position="254"/>
        <end position="281"/>
    </location>
</feature>
<dbReference type="CDD" id="cd00048">
    <property type="entry name" value="DSRM_SF"/>
    <property type="match status" value="1"/>
</dbReference>
<protein>
    <submittedName>
        <fullName evidence="3">Uncharacterized protein</fullName>
    </submittedName>
</protein>
<feature type="region of interest" description="Disordered" evidence="2">
    <location>
        <begin position="495"/>
        <end position="528"/>
    </location>
</feature>
<dbReference type="Proteomes" id="UP001152795">
    <property type="component" value="Unassembled WGS sequence"/>
</dbReference>
<feature type="region of interest" description="Disordered" evidence="2">
    <location>
        <begin position="769"/>
        <end position="832"/>
    </location>
</feature>
<comment type="caution">
    <text evidence="3">The sequence shown here is derived from an EMBL/GenBank/DDBJ whole genome shotgun (WGS) entry which is preliminary data.</text>
</comment>
<feature type="compositionally biased region" description="Polar residues" evidence="2">
    <location>
        <begin position="769"/>
        <end position="784"/>
    </location>
</feature>